<dbReference type="PRINTS" id="PR00455">
    <property type="entry name" value="HTHTETR"/>
</dbReference>
<evidence type="ECO:0000313" key="6">
    <source>
        <dbReference type="EMBL" id="SDI01567.1"/>
    </source>
</evidence>
<evidence type="ECO:0000256" key="4">
    <source>
        <dbReference type="PROSITE-ProRule" id="PRU00335"/>
    </source>
</evidence>
<keyword evidence="3" id="KW-0804">Transcription</keyword>
<dbReference type="OrthoDB" id="9795011at2"/>
<dbReference type="SUPFAM" id="SSF48498">
    <property type="entry name" value="Tetracyclin repressor-like, C-terminal domain"/>
    <property type="match status" value="1"/>
</dbReference>
<sequence length="231" mass="24881">MIPLSTLGTMLRSDAQANLDRILIAARAVFAERGLDAKLADVAARAGVGVGTVYRRFENKEALIATLFDTRLLAVVAEARAALEYDDPFDGLVHFLEVSTRMMAGDRALRELVRVGGRPPSPATSAHLGDELRTRITEMQTQVRELTAELVARAKAAGSLRPDVEGTDLGLISYTVQSAVDFGAGDDVWRRVLGLLVDGLRIDGERARLVPPALTDDELSVALDAKFTARG</sequence>
<feature type="domain" description="HTH tetR-type" evidence="5">
    <location>
        <begin position="16"/>
        <end position="75"/>
    </location>
</feature>
<dbReference type="InterPro" id="IPR050109">
    <property type="entry name" value="HTH-type_TetR-like_transc_reg"/>
</dbReference>
<accession>A0A1G8H4J0</accession>
<dbReference type="Pfam" id="PF00440">
    <property type="entry name" value="TetR_N"/>
    <property type="match status" value="1"/>
</dbReference>
<reference evidence="6 7" key="1">
    <citation type="submission" date="2016-10" db="EMBL/GenBank/DDBJ databases">
        <authorList>
            <person name="de Groot N.N."/>
        </authorList>
    </citation>
    <scope>NUCLEOTIDE SEQUENCE [LARGE SCALE GENOMIC DNA]</scope>
    <source>
        <strain evidence="6 7">DSM 44892</strain>
    </source>
</reference>
<evidence type="ECO:0000256" key="1">
    <source>
        <dbReference type="ARBA" id="ARBA00023015"/>
    </source>
</evidence>
<dbReference type="Proteomes" id="UP000183263">
    <property type="component" value="Unassembled WGS sequence"/>
</dbReference>
<protein>
    <submittedName>
        <fullName evidence="6">DNA-binding transcriptional regulator, AcrR family</fullName>
    </submittedName>
</protein>
<proteinExistence type="predicted"/>
<evidence type="ECO:0000256" key="3">
    <source>
        <dbReference type="ARBA" id="ARBA00023163"/>
    </source>
</evidence>
<keyword evidence="2 4" id="KW-0238">DNA-binding</keyword>
<organism evidence="6 7">
    <name type="scientific">Rhodococcus triatomae</name>
    <dbReference type="NCBI Taxonomy" id="300028"/>
    <lineage>
        <taxon>Bacteria</taxon>
        <taxon>Bacillati</taxon>
        <taxon>Actinomycetota</taxon>
        <taxon>Actinomycetes</taxon>
        <taxon>Mycobacteriales</taxon>
        <taxon>Nocardiaceae</taxon>
        <taxon>Rhodococcus</taxon>
    </lineage>
</organism>
<evidence type="ECO:0000313" key="7">
    <source>
        <dbReference type="Proteomes" id="UP000183263"/>
    </source>
</evidence>
<dbReference type="EMBL" id="FNDN01000004">
    <property type="protein sequence ID" value="SDI01567.1"/>
    <property type="molecule type" value="Genomic_DNA"/>
</dbReference>
<dbReference type="InterPro" id="IPR001647">
    <property type="entry name" value="HTH_TetR"/>
</dbReference>
<dbReference type="InterPro" id="IPR009057">
    <property type="entry name" value="Homeodomain-like_sf"/>
</dbReference>
<dbReference type="PANTHER" id="PTHR30055">
    <property type="entry name" value="HTH-TYPE TRANSCRIPTIONAL REGULATOR RUTR"/>
    <property type="match status" value="1"/>
</dbReference>
<dbReference type="PANTHER" id="PTHR30055:SF234">
    <property type="entry name" value="HTH-TYPE TRANSCRIPTIONAL REGULATOR BETI"/>
    <property type="match status" value="1"/>
</dbReference>
<keyword evidence="1" id="KW-0805">Transcription regulation</keyword>
<dbReference type="GO" id="GO:0003700">
    <property type="term" value="F:DNA-binding transcription factor activity"/>
    <property type="evidence" value="ECO:0007669"/>
    <property type="project" value="TreeGrafter"/>
</dbReference>
<feature type="DNA-binding region" description="H-T-H motif" evidence="4">
    <location>
        <begin position="38"/>
        <end position="57"/>
    </location>
</feature>
<dbReference type="GO" id="GO:0000976">
    <property type="term" value="F:transcription cis-regulatory region binding"/>
    <property type="evidence" value="ECO:0007669"/>
    <property type="project" value="TreeGrafter"/>
</dbReference>
<gene>
    <name evidence="6" type="ORF">SAMN05444695_104313</name>
</gene>
<dbReference type="AlphaFoldDB" id="A0A1G8H4J0"/>
<dbReference type="Pfam" id="PF21597">
    <property type="entry name" value="TetR_C_43"/>
    <property type="match status" value="1"/>
</dbReference>
<dbReference type="SUPFAM" id="SSF46689">
    <property type="entry name" value="Homeodomain-like"/>
    <property type="match status" value="1"/>
</dbReference>
<dbReference type="InterPro" id="IPR036271">
    <property type="entry name" value="Tet_transcr_reg_TetR-rel_C_sf"/>
</dbReference>
<evidence type="ECO:0000259" key="5">
    <source>
        <dbReference type="PROSITE" id="PS50977"/>
    </source>
</evidence>
<dbReference type="InterPro" id="IPR049445">
    <property type="entry name" value="TetR_SbtR-like_C"/>
</dbReference>
<dbReference type="PROSITE" id="PS50977">
    <property type="entry name" value="HTH_TETR_2"/>
    <property type="match status" value="1"/>
</dbReference>
<name>A0A1G8H4J0_9NOCA</name>
<dbReference type="Gene3D" id="1.10.357.10">
    <property type="entry name" value="Tetracycline Repressor, domain 2"/>
    <property type="match status" value="1"/>
</dbReference>
<evidence type="ECO:0000256" key="2">
    <source>
        <dbReference type="ARBA" id="ARBA00023125"/>
    </source>
</evidence>
<keyword evidence="7" id="KW-1185">Reference proteome</keyword>